<keyword evidence="8" id="KW-0862">Zinc</keyword>
<dbReference type="PROSITE" id="PS01359">
    <property type="entry name" value="ZF_PHD_1"/>
    <property type="match status" value="3"/>
</dbReference>
<dbReference type="Gene3D" id="2.60.120.650">
    <property type="entry name" value="Cupin"/>
    <property type="match status" value="1"/>
</dbReference>
<dbReference type="InterPro" id="IPR019787">
    <property type="entry name" value="Znf_PHD-finger"/>
</dbReference>
<dbReference type="Pfam" id="PF02375">
    <property type="entry name" value="JmjN"/>
    <property type="match status" value="1"/>
</dbReference>
<evidence type="ECO:0000256" key="14">
    <source>
        <dbReference type="SAM" id="MobiDB-lite"/>
    </source>
</evidence>
<dbReference type="GO" id="GO:0006355">
    <property type="term" value="P:regulation of DNA-templated transcription"/>
    <property type="evidence" value="ECO:0007669"/>
    <property type="project" value="TreeGrafter"/>
</dbReference>
<dbReference type="CDD" id="cd15489">
    <property type="entry name" value="PHD_SF"/>
    <property type="match status" value="1"/>
</dbReference>
<dbReference type="InterPro" id="IPR001606">
    <property type="entry name" value="ARID_dom"/>
</dbReference>
<dbReference type="SMART" id="SM00558">
    <property type="entry name" value="JmjC"/>
    <property type="match status" value="1"/>
</dbReference>
<evidence type="ECO:0000259" key="18">
    <source>
        <dbReference type="PROSITE" id="PS51184"/>
    </source>
</evidence>
<dbReference type="GO" id="GO:0005634">
    <property type="term" value="C:nucleus"/>
    <property type="evidence" value="ECO:0007669"/>
    <property type="project" value="UniProtKB-SubCell"/>
</dbReference>
<evidence type="ECO:0000256" key="1">
    <source>
        <dbReference type="ARBA" id="ARBA00001954"/>
    </source>
</evidence>
<dbReference type="FunFam" id="1.10.150.60:FF:000016">
    <property type="entry name" value="Putative Lysine-specific demethylase 5B"/>
    <property type="match status" value="1"/>
</dbReference>
<dbReference type="InterPro" id="IPR001965">
    <property type="entry name" value="Znf_PHD"/>
</dbReference>
<feature type="region of interest" description="Disordered" evidence="14">
    <location>
        <begin position="448"/>
        <end position="480"/>
    </location>
</feature>
<dbReference type="SMART" id="SM01014">
    <property type="entry name" value="ARID"/>
    <property type="match status" value="1"/>
</dbReference>
<feature type="compositionally biased region" description="Basic and acidic residues" evidence="14">
    <location>
        <begin position="1881"/>
        <end position="1899"/>
    </location>
</feature>
<dbReference type="PROSITE" id="PS51184">
    <property type="entry name" value="JMJC"/>
    <property type="match status" value="1"/>
</dbReference>
<evidence type="ECO:0000256" key="6">
    <source>
        <dbReference type="ARBA" id="ARBA00022737"/>
    </source>
</evidence>
<dbReference type="InterPro" id="IPR013083">
    <property type="entry name" value="Znf_RING/FYVE/PHD"/>
</dbReference>
<dbReference type="EMBL" id="OM056808">
    <property type="protein sequence ID" value="UOP57137.1"/>
    <property type="molecule type" value="mRNA"/>
</dbReference>
<keyword evidence="6" id="KW-0677">Repeat</keyword>
<dbReference type="InterPro" id="IPR019786">
    <property type="entry name" value="Zinc_finger_PHD-type_CS"/>
</dbReference>
<dbReference type="InterPro" id="IPR004198">
    <property type="entry name" value="Znf_C5HC2"/>
</dbReference>
<evidence type="ECO:0000256" key="8">
    <source>
        <dbReference type="ARBA" id="ARBA00022833"/>
    </source>
</evidence>
<dbReference type="InterPro" id="IPR003349">
    <property type="entry name" value="JmjN"/>
</dbReference>
<evidence type="ECO:0000256" key="10">
    <source>
        <dbReference type="ARBA" id="ARBA00023004"/>
    </source>
</evidence>
<dbReference type="SMART" id="SM00249">
    <property type="entry name" value="PHD"/>
    <property type="match status" value="3"/>
</dbReference>
<dbReference type="InterPro" id="IPR013637">
    <property type="entry name" value="Lys_sp_deMease-like_dom"/>
</dbReference>
<proteinExistence type="evidence at transcript level"/>
<feature type="domain" description="PHD-type" evidence="15">
    <location>
        <begin position="1444"/>
        <end position="1499"/>
    </location>
</feature>
<dbReference type="InterPro" id="IPR048615">
    <property type="entry name" value="KDM5_C-hel"/>
</dbReference>
<evidence type="ECO:0000259" key="16">
    <source>
        <dbReference type="PROSITE" id="PS51011"/>
    </source>
</evidence>
<comment type="catalytic activity">
    <reaction evidence="12">
        <text>N(6),N(6),N(6)-trimethyl-L-lysyl(4)-[histone H3] + 3 2-oxoglutarate + 3 O2 = L-lysyl(4)-[histone H3] + 3 formaldehyde + 3 succinate + 3 CO2</text>
        <dbReference type="Rhea" id="RHEA:60208"/>
        <dbReference type="Rhea" id="RHEA-COMP:15537"/>
        <dbReference type="Rhea" id="RHEA-COMP:15547"/>
        <dbReference type="ChEBI" id="CHEBI:15379"/>
        <dbReference type="ChEBI" id="CHEBI:16526"/>
        <dbReference type="ChEBI" id="CHEBI:16810"/>
        <dbReference type="ChEBI" id="CHEBI:16842"/>
        <dbReference type="ChEBI" id="CHEBI:29969"/>
        <dbReference type="ChEBI" id="CHEBI:30031"/>
        <dbReference type="ChEBI" id="CHEBI:61961"/>
        <dbReference type="EC" id="1.14.11.67"/>
    </reaction>
</comment>
<feature type="domain" description="JmjC" evidence="18">
    <location>
        <begin position="727"/>
        <end position="893"/>
    </location>
</feature>
<dbReference type="Pfam" id="PF01388">
    <property type="entry name" value="ARID"/>
    <property type="match status" value="1"/>
</dbReference>
<dbReference type="PANTHER" id="PTHR10694:SF33">
    <property type="entry name" value="LYSINE-SPECIFIC DEMETHYLASE 5"/>
    <property type="match status" value="1"/>
</dbReference>
<accession>A0A8T9MV82</accession>
<feature type="compositionally biased region" description="Low complexity" evidence="14">
    <location>
        <begin position="92"/>
        <end position="108"/>
    </location>
</feature>
<feature type="compositionally biased region" description="Low complexity" evidence="14">
    <location>
        <begin position="2112"/>
        <end position="2123"/>
    </location>
</feature>
<dbReference type="Pfam" id="PF08429">
    <property type="entry name" value="PLU-1"/>
    <property type="match status" value="1"/>
</dbReference>
<dbReference type="GO" id="GO:0003677">
    <property type="term" value="F:DNA binding"/>
    <property type="evidence" value="ECO:0007669"/>
    <property type="project" value="InterPro"/>
</dbReference>
<organism evidence="19">
    <name type="scientific">Thecaphora frezii</name>
    <dbReference type="NCBI Taxonomy" id="1269715"/>
    <lineage>
        <taxon>Eukaryota</taxon>
        <taxon>Fungi</taxon>
        <taxon>Dikarya</taxon>
        <taxon>Basidiomycota</taxon>
        <taxon>Ustilaginomycotina</taxon>
        <taxon>Ustilaginomycetes</taxon>
        <taxon>Urocystidales</taxon>
        <taxon>Glomosporiaceae</taxon>
        <taxon>Thecaphora</taxon>
    </lineage>
</organism>
<dbReference type="Pfam" id="PF21323">
    <property type="entry name" value="KDM5_C-hel"/>
    <property type="match status" value="1"/>
</dbReference>
<dbReference type="InterPro" id="IPR036431">
    <property type="entry name" value="ARID_dom_sf"/>
</dbReference>
<evidence type="ECO:0000256" key="13">
    <source>
        <dbReference type="PROSITE-ProRule" id="PRU00146"/>
    </source>
</evidence>
<dbReference type="PROSITE" id="PS51183">
    <property type="entry name" value="JMJN"/>
    <property type="match status" value="1"/>
</dbReference>
<dbReference type="Gene3D" id="1.10.150.60">
    <property type="entry name" value="ARID DNA-binding domain"/>
    <property type="match status" value="1"/>
</dbReference>
<dbReference type="PANTHER" id="PTHR10694">
    <property type="entry name" value="LYSINE-SPECIFIC DEMETHYLASE"/>
    <property type="match status" value="1"/>
</dbReference>
<evidence type="ECO:0000259" key="17">
    <source>
        <dbReference type="PROSITE" id="PS51183"/>
    </source>
</evidence>
<dbReference type="PROSITE" id="PS50016">
    <property type="entry name" value="ZF_PHD_2"/>
    <property type="match status" value="3"/>
</dbReference>
<feature type="region of interest" description="Disordered" evidence="14">
    <location>
        <begin position="226"/>
        <end position="246"/>
    </location>
</feature>
<dbReference type="Pfam" id="PF02928">
    <property type="entry name" value="zf-C5HC2"/>
    <property type="match status" value="1"/>
</dbReference>
<dbReference type="SUPFAM" id="SSF46774">
    <property type="entry name" value="ARID-like"/>
    <property type="match status" value="1"/>
</dbReference>
<evidence type="ECO:0000256" key="9">
    <source>
        <dbReference type="ARBA" id="ARBA00023002"/>
    </source>
</evidence>
<dbReference type="Pfam" id="PF00628">
    <property type="entry name" value="PHD"/>
    <property type="match status" value="3"/>
</dbReference>
<dbReference type="CDD" id="cd16100">
    <property type="entry name" value="ARID"/>
    <property type="match status" value="1"/>
</dbReference>
<feature type="compositionally biased region" description="Pro residues" evidence="14">
    <location>
        <begin position="2141"/>
        <end position="2152"/>
    </location>
</feature>
<dbReference type="PROSITE" id="PS51011">
    <property type="entry name" value="ARID"/>
    <property type="match status" value="1"/>
</dbReference>
<dbReference type="InterPro" id="IPR003347">
    <property type="entry name" value="JmjC_dom"/>
</dbReference>
<dbReference type="SUPFAM" id="SSF57903">
    <property type="entry name" value="FYVE/PHD zinc finger"/>
    <property type="match status" value="3"/>
</dbReference>
<feature type="compositionally biased region" description="Basic and acidic residues" evidence="14">
    <location>
        <begin position="154"/>
        <end position="165"/>
    </location>
</feature>
<keyword evidence="10" id="KW-0408">Iron</keyword>
<evidence type="ECO:0000256" key="11">
    <source>
        <dbReference type="ARBA" id="ARBA00023242"/>
    </source>
</evidence>
<evidence type="ECO:0000256" key="2">
    <source>
        <dbReference type="ARBA" id="ARBA00004123"/>
    </source>
</evidence>
<feature type="region of interest" description="Disordered" evidence="14">
    <location>
        <begin position="2103"/>
        <end position="2152"/>
    </location>
</feature>
<keyword evidence="5" id="KW-0479">Metal-binding</keyword>
<dbReference type="Pfam" id="PF02373">
    <property type="entry name" value="JmjC"/>
    <property type="match status" value="1"/>
</dbReference>
<dbReference type="SMART" id="SM00501">
    <property type="entry name" value="BRIGHT"/>
    <property type="match status" value="1"/>
</dbReference>
<feature type="region of interest" description="Disordered" evidence="14">
    <location>
        <begin position="1879"/>
        <end position="1908"/>
    </location>
</feature>
<keyword evidence="9" id="KW-0560">Oxidoreductase</keyword>
<evidence type="ECO:0000259" key="15">
    <source>
        <dbReference type="PROSITE" id="PS50016"/>
    </source>
</evidence>
<feature type="compositionally biased region" description="Polar residues" evidence="14">
    <location>
        <begin position="21"/>
        <end position="47"/>
    </location>
</feature>
<feature type="domain" description="PHD-type" evidence="15">
    <location>
        <begin position="557"/>
        <end position="607"/>
    </location>
</feature>
<dbReference type="EC" id="1.14.11.67" evidence="4"/>
<feature type="compositionally biased region" description="Low complexity" evidence="14">
    <location>
        <begin position="1116"/>
        <end position="1127"/>
    </location>
</feature>
<comment type="similarity">
    <text evidence="3">Belongs to the JARID1 histone demethylase family.</text>
</comment>
<dbReference type="GO" id="GO:0000785">
    <property type="term" value="C:chromatin"/>
    <property type="evidence" value="ECO:0007669"/>
    <property type="project" value="TreeGrafter"/>
</dbReference>
<evidence type="ECO:0000256" key="12">
    <source>
        <dbReference type="ARBA" id="ARBA00048734"/>
    </source>
</evidence>
<feature type="region of interest" description="Disordered" evidence="14">
    <location>
        <begin position="492"/>
        <end position="546"/>
    </location>
</feature>
<name>A0A8T9MV82_9BASI</name>
<sequence>MATESASAVTGLPSPGAAPSAVQQQPLVNSAAASASLTKPRTTSSVAMVNADSPARPLSGERGDHSFAASLLGHASPTKKPLGAGPQTPLASPSKSTSSNSVNGSPSKQATHSPKSRPPEPVYITSKDFGPCAGESSISQEAVEFLPAPTSKESIAKRGDRKSKVDAMSAITGKDGSEKMASASLDTAHGRMDVKPKPANHPSRKAASQPPAPLLKFNHSNIDVNSSRENPGIPTGVSTPRHPPPRLRPRLFDLQEAPTFYPSVEEFSDPMRYIEAIGRIGAEYGIVKVVPPEGWSPECVLDQETFRFRTRVQQLNELTADARASENYLEQLDKFHAQQGLKRVTIPVIDRRSVDLYALKLTVASYGGYDNVCRMRRWSEVTRRIGYCEKDSAHLSTQVKAAYSRIIQPYEEFLLKAKEQVRLSQSATSPVIGQGAAASGSFPSARAQDAAIKSASPATDGAANGHHYGAATGTPEPYSSHTAELLATEKLDEATSSLETPSGGKRRSSRKKAETSGFRCAETPTSGRKRKASSPPATVGGGAMPKDKVSVLPGAEEQMCEICFRGEDGVNMLLCDECNRGYHMYCLEPPLTAIPKSQWFCPSCLISVGRDYGFHDGETHSLYTFWQRAESFKRAWWLSHPDRIWDPSAADDGDAVMDGNSARPRTNGLARRIPDTDLIASEDDVEREFWRLVHSRDEVVEVEYGADVHSTTHGSALPTPETHPLSPYSKDRWNLNNLPILPASLLQYIKSDISGMTVPWIYVGMMFSTFCWHNEDHFTYSINYQHWGETKTWYGIPGADAEKFEAAMRKVAPDLFETTPDLLFHLTTMMSPERLKAEGVRVYACDQRANEFVITFPKAYHSGFNQGLNLNEAVNFALPDWIDYGRESTERYQLFRKGPVFSHDQLLITVSQQNHSVATATWLQHAMKEMVDREIGRRNELREKVPDLTEMLKEDDLPERDYSCVYCQAFCYLSQVVSDNAEGPACLIHAFEVCKVDPPSRWTLRKRFADEQLRANQETIAQRAALPRSWEKRVESMLVNTQRPPLKLLKTLLAEGDKLQFPMKPLENLRDFVGRANGWIERANVFLVRKLHKRRTEVAGGGGSSSAPRSRRSLAAEEASSSRQSIEANDDATSEVGSDRSAEALTSLLGELKSLRFEAPEITALQSLATELQAFQARAEEILRSDGGDEAESPSIKECEEILTLGASLNIDSPQMEKLSSFVERRKWIEHIEDAQHTYLYSHEVQELIDKADACGLAEHPLRTELERRLKAGKDWSDRALALLNGNEPLTMEQLQELSDVSTDVAAVLDAAQRLTATLSKGKDLQQKLKALYNDTEVHDAVVDGDGEAKAPPTEEARRNLLTEARRVLRASKANRLSLEYSEEIQMAVTLFDVWRGDLHTDVVSHFAPHRRLGDTEKRVELDKLVERVYGCTEPDDESVTWPKRHCICRTSDEPPLPSNASLRCRKCSVVYHASCLKLKPAEVSKLGGEWACPVCDLASLEALLAVRKSVPLAKVAALVESPKYCASRLRFPPAELVIVRSMLQRLLHLQQLARDFVETRGELYHDPTIRASAHLCRKLLGCPIDVTLADGSSAIEELARGTAARLFTVQSSRQTDGDAIDPALTAPSGANSRSQPASIVRAIAPGSVAPSDAAVTSAATRTRALVPAAATAAGSAPPAGIGSTDVSYDHLGQDEQMLDVSAATTPQAAAVHPMHDSPAHMPSYGRAASWKEKEKEKEKKRKRGKRAKLRFREEIGLQAHRDGKPIYCLCHEPEREPMIACDKCMLWFHTDCVGLGDPPVLDGEAWNCPMCCIKAERKYPQAEVRVRDIGVTEKDLYLDVRATLRSTGRPISKIQPWPASSHYTRIVLHLESFVPAIQADDARPEPNKRSRPDSESPVKRGASGAAEVLETSPATVAPTAPAANGTSVVPAAPIAASAAASAAAAIASSGVRTIPSAVHAVSSINDTTVEDIQVHSTHPPPSASPIPQHVAGAMPAPIMRMEAQQFGLDGPRGSRQIPLGPTDPVDVVRQRHLEGRKNLFLRGVSDAMLQRHYIAFNGATLVYVFRDVYGSIVELPLGDTIALDYDDPEGSRVIQAALHRFHRPAPPPPHHTSYSSSSGPRSTEPYPDGRYRSDPRFAGAPPPALPPPTVERYPYPPYPERTHSESARYSPARYHGRLAVGPFRVRWVRISLHSRRRKRRWRRTGEPRVGSIATVRVRLGAARTRAR</sequence>
<comment type="cofactor">
    <cofactor evidence="1">
        <name>Fe(2+)</name>
        <dbReference type="ChEBI" id="CHEBI:29033"/>
    </cofactor>
</comment>
<dbReference type="GO" id="GO:0008270">
    <property type="term" value="F:zinc ion binding"/>
    <property type="evidence" value="ECO:0007669"/>
    <property type="project" value="UniProtKB-KW"/>
</dbReference>
<feature type="domain" description="JmjN" evidence="17">
    <location>
        <begin position="257"/>
        <end position="298"/>
    </location>
</feature>
<protein>
    <recommendedName>
        <fullName evidence="4">[histone H3]-trimethyl-L-lysine(4) demethylase</fullName>
        <ecNumber evidence="4">1.14.11.67</ecNumber>
    </recommendedName>
</protein>
<feature type="domain" description="PHD-type" evidence="15">
    <location>
        <begin position="1766"/>
        <end position="1815"/>
    </location>
</feature>
<dbReference type="InterPro" id="IPR011011">
    <property type="entry name" value="Znf_FYVE_PHD"/>
</dbReference>
<dbReference type="GO" id="GO:0034647">
    <property type="term" value="F:histone H3K4me/H3K4me2/H3K4me3 demethylase activity"/>
    <property type="evidence" value="ECO:0007669"/>
    <property type="project" value="UniProtKB-EC"/>
</dbReference>
<feature type="region of interest" description="Disordered" evidence="14">
    <location>
        <begin position="1"/>
        <end position="214"/>
    </location>
</feature>
<reference evidence="19" key="1">
    <citation type="submission" date="2021-12" db="EMBL/GenBank/DDBJ databases">
        <authorList>
            <person name="Beltramo D.M."/>
            <person name="Soria N.W."/>
        </authorList>
    </citation>
    <scope>NUCLEOTIDE SEQUENCE</scope>
</reference>
<keyword evidence="7 13" id="KW-0863">Zinc-finger</keyword>
<feature type="region of interest" description="Disordered" evidence="14">
    <location>
        <begin position="1712"/>
        <end position="1747"/>
    </location>
</feature>
<dbReference type="SMART" id="SM00545">
    <property type="entry name" value="JmjN"/>
    <property type="match status" value="1"/>
</dbReference>
<evidence type="ECO:0000256" key="7">
    <source>
        <dbReference type="ARBA" id="ARBA00022771"/>
    </source>
</evidence>
<feature type="domain" description="ARID" evidence="16">
    <location>
        <begin position="322"/>
        <end position="415"/>
    </location>
</feature>
<dbReference type="CDD" id="cd15543">
    <property type="entry name" value="PHD_RSF1"/>
    <property type="match status" value="1"/>
</dbReference>
<evidence type="ECO:0000256" key="3">
    <source>
        <dbReference type="ARBA" id="ARBA00006801"/>
    </source>
</evidence>
<dbReference type="SUPFAM" id="SSF51197">
    <property type="entry name" value="Clavaminate synthase-like"/>
    <property type="match status" value="1"/>
</dbReference>
<evidence type="ECO:0000256" key="4">
    <source>
        <dbReference type="ARBA" id="ARBA00012902"/>
    </source>
</evidence>
<evidence type="ECO:0000313" key="19">
    <source>
        <dbReference type="EMBL" id="UOP57137.1"/>
    </source>
</evidence>
<keyword evidence="11" id="KW-0539">Nucleus</keyword>
<dbReference type="Gene3D" id="3.30.40.10">
    <property type="entry name" value="Zinc/RING finger domain, C3HC4 (zinc finger)"/>
    <property type="match status" value="3"/>
</dbReference>
<feature type="region of interest" description="Disordered" evidence="14">
    <location>
        <begin position="1097"/>
        <end position="1139"/>
    </location>
</feature>
<comment type="subcellular location">
    <subcellularLocation>
        <location evidence="2">Nucleus</location>
    </subcellularLocation>
</comment>
<evidence type="ECO:0000256" key="5">
    <source>
        <dbReference type="ARBA" id="ARBA00022723"/>
    </source>
</evidence>